<dbReference type="GO" id="GO:0005886">
    <property type="term" value="C:plasma membrane"/>
    <property type="evidence" value="ECO:0007669"/>
    <property type="project" value="UniProtKB-SubCell"/>
</dbReference>
<evidence type="ECO:0000256" key="12">
    <source>
        <dbReference type="PIRSR" id="PIRSR006247-1"/>
    </source>
</evidence>
<feature type="transmembrane region" description="Helical" evidence="13">
    <location>
        <begin position="136"/>
        <end position="156"/>
    </location>
</feature>
<feature type="binding site" evidence="12">
    <location>
        <position position="224"/>
    </location>
    <ligand>
        <name>K(+)</name>
        <dbReference type="ChEBI" id="CHEBI:29103"/>
    </ligand>
</feature>
<feature type="transmembrane region" description="Helical" evidence="13">
    <location>
        <begin position="188"/>
        <end position="206"/>
    </location>
</feature>
<dbReference type="EMBL" id="JADIMW010000088">
    <property type="protein sequence ID" value="MBO8438981.1"/>
    <property type="molecule type" value="Genomic_DNA"/>
</dbReference>
<comment type="similarity">
    <text evidence="2">Belongs to the TrkH potassium transport family.</text>
</comment>
<dbReference type="AlphaFoldDB" id="A0A9D9H7B3"/>
<evidence type="ECO:0000256" key="8">
    <source>
        <dbReference type="ARBA" id="ARBA00022958"/>
    </source>
</evidence>
<evidence type="ECO:0000256" key="10">
    <source>
        <dbReference type="ARBA" id="ARBA00023065"/>
    </source>
</evidence>
<keyword evidence="11 13" id="KW-0472">Membrane</keyword>
<dbReference type="Pfam" id="PF02386">
    <property type="entry name" value="TrkH"/>
    <property type="match status" value="1"/>
</dbReference>
<keyword evidence="12" id="KW-0479">Metal-binding</keyword>
<feature type="transmembrane region" description="Helical" evidence="13">
    <location>
        <begin position="276"/>
        <end position="296"/>
    </location>
</feature>
<evidence type="ECO:0000256" key="3">
    <source>
        <dbReference type="ARBA" id="ARBA00022448"/>
    </source>
</evidence>
<keyword evidence="9 13" id="KW-1133">Transmembrane helix</keyword>
<evidence type="ECO:0000256" key="9">
    <source>
        <dbReference type="ARBA" id="ARBA00022989"/>
    </source>
</evidence>
<keyword evidence="10" id="KW-0406">Ion transport</keyword>
<evidence type="ECO:0000313" key="14">
    <source>
        <dbReference type="EMBL" id="MBO8438981.1"/>
    </source>
</evidence>
<evidence type="ECO:0000256" key="2">
    <source>
        <dbReference type="ARBA" id="ARBA00009137"/>
    </source>
</evidence>
<reference evidence="14" key="2">
    <citation type="journal article" date="2021" name="PeerJ">
        <title>Extensive microbial diversity within the chicken gut microbiome revealed by metagenomics and culture.</title>
        <authorList>
            <person name="Gilroy R."/>
            <person name="Ravi A."/>
            <person name="Getino M."/>
            <person name="Pursley I."/>
            <person name="Horton D.L."/>
            <person name="Alikhan N.F."/>
            <person name="Baker D."/>
            <person name="Gharbi K."/>
            <person name="Hall N."/>
            <person name="Watson M."/>
            <person name="Adriaenssens E.M."/>
            <person name="Foster-Nyarko E."/>
            <person name="Jarju S."/>
            <person name="Secka A."/>
            <person name="Antonio M."/>
            <person name="Oren A."/>
            <person name="Chaudhuri R.R."/>
            <person name="La Ragione R."/>
            <person name="Hildebrand F."/>
            <person name="Pallen M.J."/>
        </authorList>
    </citation>
    <scope>NUCLEOTIDE SEQUENCE</scope>
    <source>
        <strain evidence="14">G3-4614</strain>
    </source>
</reference>
<keyword evidence="7 13" id="KW-0812">Transmembrane</keyword>
<evidence type="ECO:0000256" key="5">
    <source>
        <dbReference type="ARBA" id="ARBA00022519"/>
    </source>
</evidence>
<comment type="caution">
    <text evidence="14">The sequence shown here is derived from an EMBL/GenBank/DDBJ whole genome shotgun (WGS) entry which is preliminary data.</text>
</comment>
<proteinExistence type="inferred from homology"/>
<evidence type="ECO:0000256" key="6">
    <source>
        <dbReference type="ARBA" id="ARBA00022538"/>
    </source>
</evidence>
<feature type="binding site" evidence="12">
    <location>
        <position position="115"/>
    </location>
    <ligand>
        <name>K(+)</name>
        <dbReference type="ChEBI" id="CHEBI:29103"/>
    </ligand>
</feature>
<reference evidence="14" key="1">
    <citation type="submission" date="2020-10" db="EMBL/GenBank/DDBJ databases">
        <authorList>
            <person name="Gilroy R."/>
        </authorList>
    </citation>
    <scope>NUCLEOTIDE SEQUENCE</scope>
    <source>
        <strain evidence="14">G3-4614</strain>
    </source>
</reference>
<keyword evidence="3" id="KW-0813">Transport</keyword>
<feature type="binding site" evidence="12">
    <location>
        <position position="114"/>
    </location>
    <ligand>
        <name>K(+)</name>
        <dbReference type="ChEBI" id="CHEBI:29103"/>
    </ligand>
</feature>
<dbReference type="PANTHER" id="PTHR32024:SF2">
    <property type="entry name" value="TRK SYSTEM POTASSIUM UPTAKE PROTEIN TRKG-RELATED"/>
    <property type="match status" value="1"/>
</dbReference>
<dbReference type="Proteomes" id="UP000823636">
    <property type="component" value="Unassembled WGS sequence"/>
</dbReference>
<feature type="binding site" evidence="12">
    <location>
        <position position="437"/>
    </location>
    <ligand>
        <name>K(+)</name>
        <dbReference type="ChEBI" id="CHEBI:29103"/>
    </ligand>
</feature>
<accession>A0A9D9H7B3</accession>
<name>A0A9D9H7B3_9BACT</name>
<dbReference type="GO" id="GO:0015379">
    <property type="term" value="F:potassium:chloride symporter activity"/>
    <property type="evidence" value="ECO:0007669"/>
    <property type="project" value="InterPro"/>
</dbReference>
<gene>
    <name evidence="14" type="ORF">IAC54_08845</name>
</gene>
<comment type="subcellular location">
    <subcellularLocation>
        <location evidence="1">Cell inner membrane</location>
        <topology evidence="1">Multi-pass membrane protein</topology>
    </subcellularLocation>
</comment>
<dbReference type="PANTHER" id="PTHR32024">
    <property type="entry name" value="TRK SYSTEM POTASSIUM UPTAKE PROTEIN TRKG-RELATED"/>
    <property type="match status" value="1"/>
</dbReference>
<dbReference type="InterPro" id="IPR003445">
    <property type="entry name" value="Cat_transpt"/>
</dbReference>
<feature type="transmembrane region" description="Helical" evidence="13">
    <location>
        <begin position="460"/>
        <end position="485"/>
    </location>
</feature>
<feature type="transmembrane region" description="Helical" evidence="13">
    <location>
        <begin position="12"/>
        <end position="35"/>
    </location>
</feature>
<evidence type="ECO:0000256" key="1">
    <source>
        <dbReference type="ARBA" id="ARBA00004429"/>
    </source>
</evidence>
<keyword evidence="5" id="KW-0997">Cell inner membrane</keyword>
<protein>
    <submittedName>
        <fullName evidence="14">TrkH family potassium uptake protein</fullName>
    </submittedName>
</protein>
<sequence>MYYGINIKSIIKVIGILLCIEAVFMLIPVITALIYEETDLIPFLQSFGITIATGAAMLYLPRNANERIGKREGFLIVTFSWIAISIMGALPFLLNGNTHTFTDAFFEAISGFTTTGVTVLSNLNETTHGILIWRNLMQWMGGMGIILFTVAVLPMLNSGGGIQLFSAEMTGIVFDKLGPRISQTAKKLWGLYFGMTLVLIFLLHAGPMNTFDAICTAFSTTSTGGFSTKDQSLAYWNSAYIEYTVTIFMFLSAVNFAIIYKTLFRSHKELFKDEEFKWFAAIVAAATLITTLSLYFQNPEKEIEEIFRKSLFTIVSGITSTGFAVENFCNWGSAFFVIICVCMFFGGCAGSTAGGAKITRLVLLFKNTDNEFYRQIHPTAIRPVRFNGKVVSHDLISKVLAFIVMYILLAALSAMILSLMNMTIDEAIGVSLSALGNCGFGFGRMNPDSNFIMLPTLGKWIVIFDMLIGRLEIFTVLILFSPYFWRK</sequence>
<feature type="transmembrane region" description="Helical" evidence="13">
    <location>
        <begin position="73"/>
        <end position="94"/>
    </location>
</feature>
<keyword evidence="6" id="KW-0633">Potassium transport</keyword>
<organism evidence="14 15">
    <name type="scientific">Candidatus Caccoplasma merdipullorum</name>
    <dbReference type="NCBI Taxonomy" id="2840718"/>
    <lineage>
        <taxon>Bacteria</taxon>
        <taxon>Pseudomonadati</taxon>
        <taxon>Bacteroidota</taxon>
        <taxon>Bacteroidia</taxon>
        <taxon>Bacteroidales</taxon>
        <taxon>Bacteroidaceae</taxon>
        <taxon>Bacteroidaceae incertae sedis</taxon>
        <taxon>Candidatus Caccoplasma</taxon>
    </lineage>
</organism>
<feature type="transmembrane region" description="Helical" evidence="13">
    <location>
        <begin position="334"/>
        <end position="356"/>
    </location>
</feature>
<keyword evidence="8 12" id="KW-0630">Potassium</keyword>
<feature type="transmembrane region" description="Helical" evidence="13">
    <location>
        <begin position="41"/>
        <end position="61"/>
    </location>
</feature>
<feature type="transmembrane region" description="Helical" evidence="13">
    <location>
        <begin position="243"/>
        <end position="264"/>
    </location>
</feature>
<dbReference type="PIRSF" id="PIRSF006247">
    <property type="entry name" value="TrkH"/>
    <property type="match status" value="1"/>
</dbReference>
<evidence type="ECO:0000256" key="7">
    <source>
        <dbReference type="ARBA" id="ARBA00022692"/>
    </source>
</evidence>
<evidence type="ECO:0000256" key="13">
    <source>
        <dbReference type="SAM" id="Phobius"/>
    </source>
</evidence>
<evidence type="ECO:0000256" key="4">
    <source>
        <dbReference type="ARBA" id="ARBA00022475"/>
    </source>
</evidence>
<feature type="binding site" evidence="12">
    <location>
        <position position="321"/>
    </location>
    <ligand>
        <name>K(+)</name>
        <dbReference type="ChEBI" id="CHEBI:29103"/>
    </ligand>
</feature>
<feature type="transmembrane region" description="Helical" evidence="13">
    <location>
        <begin position="399"/>
        <end position="420"/>
    </location>
</feature>
<dbReference type="InterPro" id="IPR004772">
    <property type="entry name" value="TrkH"/>
</dbReference>
<dbReference type="GO" id="GO:0046872">
    <property type="term" value="F:metal ion binding"/>
    <property type="evidence" value="ECO:0007669"/>
    <property type="project" value="UniProtKB-KW"/>
</dbReference>
<keyword evidence="4" id="KW-1003">Cell membrane</keyword>
<evidence type="ECO:0000256" key="11">
    <source>
        <dbReference type="ARBA" id="ARBA00023136"/>
    </source>
</evidence>
<evidence type="ECO:0000313" key="15">
    <source>
        <dbReference type="Proteomes" id="UP000823636"/>
    </source>
</evidence>